<proteinExistence type="predicted"/>
<reference evidence="2 3" key="1">
    <citation type="journal article" date="2019" name="Sci. Rep.">
        <title>Sulfobacillus thermotolerans: new insights into resistance and metabolic capacities of acidophilic chemolithotrophs.</title>
        <authorList>
            <person name="Panyushkina A.E."/>
            <person name="Babenko V.V."/>
            <person name="Nikitina A.S."/>
            <person name="Selezneva O.V."/>
            <person name="Tsaplina I.A."/>
            <person name="Letarova M.A."/>
            <person name="Kostryukova E.S."/>
            <person name="Letarov A.V."/>
        </authorList>
    </citation>
    <scope>NUCLEOTIDE SEQUENCE [LARGE SCALE GENOMIC DNA]</scope>
    <source>
        <strain evidence="2 3">Kr1</strain>
    </source>
</reference>
<evidence type="ECO:0000313" key="2">
    <source>
        <dbReference type="EMBL" id="AUW93563.1"/>
    </source>
</evidence>
<evidence type="ECO:0000313" key="3">
    <source>
        <dbReference type="Proteomes" id="UP000325292"/>
    </source>
</evidence>
<feature type="transmembrane region" description="Helical" evidence="1">
    <location>
        <begin position="12"/>
        <end position="35"/>
    </location>
</feature>
<keyword evidence="3" id="KW-1185">Reference proteome</keyword>
<sequence>MRRVESLKKSVSFLRMAGGSVLGIAGFGTISTGILPFRGEHVLLGLGEVAVGTVLALGVLTPLRTGHHPS</sequence>
<name>A0ABM6RQ58_9FIRM</name>
<keyword evidence="1" id="KW-1133">Transmembrane helix</keyword>
<dbReference type="EMBL" id="CP019454">
    <property type="protein sequence ID" value="AUW93563.1"/>
    <property type="molecule type" value="Genomic_DNA"/>
</dbReference>
<evidence type="ECO:0000256" key="1">
    <source>
        <dbReference type="SAM" id="Phobius"/>
    </source>
</evidence>
<accession>A0ABM6RQ58</accession>
<organism evidence="2 3">
    <name type="scientific">Sulfobacillus thermotolerans</name>
    <dbReference type="NCBI Taxonomy" id="338644"/>
    <lineage>
        <taxon>Bacteria</taxon>
        <taxon>Bacillati</taxon>
        <taxon>Bacillota</taxon>
        <taxon>Clostridia</taxon>
        <taxon>Eubacteriales</taxon>
        <taxon>Clostridiales Family XVII. Incertae Sedis</taxon>
        <taxon>Sulfobacillus</taxon>
    </lineage>
</organism>
<feature type="transmembrane region" description="Helical" evidence="1">
    <location>
        <begin position="41"/>
        <end position="63"/>
    </location>
</feature>
<dbReference type="Proteomes" id="UP000325292">
    <property type="component" value="Chromosome"/>
</dbReference>
<gene>
    <name evidence="2" type="ORF">BXT84_06085</name>
</gene>
<protein>
    <submittedName>
        <fullName evidence="2">Uncharacterized protein</fullName>
    </submittedName>
</protein>
<keyword evidence="1" id="KW-0472">Membrane</keyword>
<keyword evidence="1" id="KW-0812">Transmembrane</keyword>